<dbReference type="InterPro" id="IPR001567">
    <property type="entry name" value="Pept_M3A_M3B_dom"/>
</dbReference>
<comment type="cofactor">
    <cofactor evidence="6">
        <name>Zn(2+)</name>
        <dbReference type="ChEBI" id="CHEBI:29105"/>
    </cofactor>
    <text evidence="6">Binds 1 zinc ion.</text>
</comment>
<dbReference type="NCBIfam" id="TIGR02290">
    <property type="entry name" value="M3_fam_3"/>
    <property type="match status" value="1"/>
</dbReference>
<evidence type="ECO:0000256" key="4">
    <source>
        <dbReference type="ARBA" id="ARBA00022833"/>
    </source>
</evidence>
<keyword evidence="2 6" id="KW-0479">Metal-binding</keyword>
<dbReference type="PANTHER" id="PTHR11804">
    <property type="entry name" value="PROTEASE M3 THIMET OLIGOPEPTIDASE-RELATED"/>
    <property type="match status" value="1"/>
</dbReference>
<name>A0A7U3YN82_DESPD</name>
<dbReference type="InterPro" id="IPR013647">
    <property type="entry name" value="OligopepF_N_dom"/>
</dbReference>
<evidence type="ECO:0000259" key="8">
    <source>
        <dbReference type="Pfam" id="PF08439"/>
    </source>
</evidence>
<dbReference type="GO" id="GO:0006518">
    <property type="term" value="P:peptide metabolic process"/>
    <property type="evidence" value="ECO:0007669"/>
    <property type="project" value="TreeGrafter"/>
</dbReference>
<evidence type="ECO:0000259" key="7">
    <source>
        <dbReference type="Pfam" id="PF01432"/>
    </source>
</evidence>
<dbReference type="InterPro" id="IPR042088">
    <property type="entry name" value="OligoPept_F_C"/>
</dbReference>
<proteinExistence type="inferred from homology"/>
<dbReference type="Proteomes" id="UP000006365">
    <property type="component" value="Chromosome"/>
</dbReference>
<reference evidence="9 10" key="1">
    <citation type="journal article" date="2011" name="Stand. Genomic Sci.">
        <title>Complete genome sequence of Desulfobulbus propionicus type strain (1pr3).</title>
        <authorList>
            <person name="Pagani I."/>
            <person name="Lapidus A."/>
            <person name="Nolan M."/>
            <person name="Lucas S."/>
            <person name="Hammon N."/>
            <person name="Deshpande S."/>
            <person name="Cheng J.F."/>
            <person name="Chertkov O."/>
            <person name="Davenport K."/>
            <person name="Tapia R."/>
            <person name="Han C."/>
            <person name="Goodwin L."/>
            <person name="Pitluck S."/>
            <person name="Liolios K."/>
            <person name="Mavromatis K."/>
            <person name="Ivanova N."/>
            <person name="Mikhailova N."/>
            <person name="Pati A."/>
            <person name="Chen A."/>
            <person name="Palaniappan K."/>
            <person name="Land M."/>
            <person name="Hauser L."/>
            <person name="Chang Y.J."/>
            <person name="Jeffries C.D."/>
            <person name="Detter J.C."/>
            <person name="Brambilla E."/>
            <person name="Kannan K.P."/>
            <person name="Djao O.D."/>
            <person name="Rohde M."/>
            <person name="Pukall R."/>
            <person name="Spring S."/>
            <person name="Goker M."/>
            <person name="Sikorski J."/>
            <person name="Woyke T."/>
            <person name="Bristow J."/>
            <person name="Eisen J.A."/>
            <person name="Markowitz V."/>
            <person name="Hugenholtz P."/>
            <person name="Kyrpides N.C."/>
            <person name="Klenk H.P."/>
        </authorList>
    </citation>
    <scope>NUCLEOTIDE SEQUENCE [LARGE SCALE GENOMIC DNA]</scope>
    <source>
        <strain evidence="10">ATCC 33891 / DSM 2032 / 1pr3</strain>
    </source>
</reference>
<dbReference type="KEGG" id="dpr:Despr_2344"/>
<keyword evidence="3 6" id="KW-0378">Hydrolase</keyword>
<keyword evidence="5 6" id="KW-0482">Metalloprotease</keyword>
<gene>
    <name evidence="9" type="ordered locus">Despr_2344</name>
</gene>
<dbReference type="GO" id="GO:0004222">
    <property type="term" value="F:metalloendopeptidase activity"/>
    <property type="evidence" value="ECO:0007669"/>
    <property type="project" value="InterPro"/>
</dbReference>
<protein>
    <submittedName>
        <fullName evidence="9">Peptidase M3A and M3B thimet/oligopeptidase F</fullName>
    </submittedName>
</protein>
<dbReference type="PANTHER" id="PTHR11804:SF5">
    <property type="entry name" value="OLIGOENDOPEPTIDASE F"/>
    <property type="match status" value="1"/>
</dbReference>
<organism evidence="9 10">
    <name type="scientific">Desulfobulbus propionicus (strain ATCC 33891 / DSM 2032 / VKM B-1956 / 1pr3)</name>
    <dbReference type="NCBI Taxonomy" id="577650"/>
    <lineage>
        <taxon>Bacteria</taxon>
        <taxon>Pseudomonadati</taxon>
        <taxon>Thermodesulfobacteriota</taxon>
        <taxon>Desulfobulbia</taxon>
        <taxon>Desulfobulbales</taxon>
        <taxon>Desulfobulbaceae</taxon>
        <taxon>Desulfobulbus</taxon>
    </lineage>
</organism>
<dbReference type="InterPro" id="IPR045090">
    <property type="entry name" value="Pept_M3A_M3B"/>
</dbReference>
<dbReference type="CDD" id="cd09610">
    <property type="entry name" value="M3B_PepF"/>
    <property type="match status" value="1"/>
</dbReference>
<dbReference type="GO" id="GO:0046872">
    <property type="term" value="F:metal ion binding"/>
    <property type="evidence" value="ECO:0007669"/>
    <property type="project" value="UniProtKB-UniRule"/>
</dbReference>
<evidence type="ECO:0000256" key="2">
    <source>
        <dbReference type="ARBA" id="ARBA00022723"/>
    </source>
</evidence>
<accession>A0A7U3YN82</accession>
<dbReference type="AlphaFoldDB" id="A0A7U3YN82"/>
<dbReference type="Pfam" id="PF08439">
    <property type="entry name" value="Peptidase_M3_N"/>
    <property type="match status" value="1"/>
</dbReference>
<keyword evidence="10" id="KW-1185">Reference proteome</keyword>
<keyword evidence="1 6" id="KW-0645">Protease</keyword>
<dbReference type="EMBL" id="CP002364">
    <property type="protein sequence ID" value="ADW18485.1"/>
    <property type="molecule type" value="Genomic_DNA"/>
</dbReference>
<evidence type="ECO:0000313" key="10">
    <source>
        <dbReference type="Proteomes" id="UP000006365"/>
    </source>
</evidence>
<dbReference type="Gene3D" id="1.10.1370.20">
    <property type="entry name" value="Oligoendopeptidase f, C-terminal domain"/>
    <property type="match status" value="1"/>
</dbReference>
<evidence type="ECO:0000313" key="9">
    <source>
        <dbReference type="EMBL" id="ADW18485.1"/>
    </source>
</evidence>
<dbReference type="GO" id="GO:0006508">
    <property type="term" value="P:proteolysis"/>
    <property type="evidence" value="ECO:0007669"/>
    <property type="project" value="UniProtKB-KW"/>
</dbReference>
<dbReference type="RefSeq" id="WP_015725022.1">
    <property type="nucleotide sequence ID" value="NC_014972.1"/>
</dbReference>
<dbReference type="InterPro" id="IPR011977">
    <property type="entry name" value="Pept_M3B_clade3"/>
</dbReference>
<sequence>MTIELNQQLGTTEVLWDLAALYPGEAGPTIECDMRHCRQMAESLSTETAGKIKDLDTATIKTVVERLEAIDTLLARLEAFAFLRFITQTGDAAASALLQQVEELEAAVGTLTVFFRLEWNRLDAYRVEQHLQQPELHRYAHYLRTLRQFAPYQLSSKEEELLQELRPVGRSAWNVLFEKLLGQLRFGARGRTEEEVLNDLYHPDREVRKNGAAELTEGLRANLHLLTHIFNTLAAEKMIDDRLRRYPSWDSAINLANELERQTVETLVTAVTSRYDIVHRYYRLKKDLLGCEELYDYDRYAPVPGGEEAAIPWNQCRQIVLESFADFSPVMANIAKQFFTDNWIHAPVLQGKRGGAFSHPCVPEAHPYILVNYTGNIRDVSTVAHELGHGVHQYLAAEQGFYNSDTPLVLAETASVFAELLVFKAQIRIMSTPAARRAFICQKLESIFATVFRQVAMNRFEAAMHGGRRHGELSAEQLSTFWLETQRPMFGDSLTLRDDYAIWWAYISHFLGTPGYVYAYAFGELLVLALYGRFIEEGPNFVDQYLMLLRAGGSRSPYELLRPFGIDLNDPAFWFGGLGVVEQMLMEAEQADK</sequence>
<feature type="domain" description="Peptidase M3A/M3B catalytic" evidence="7">
    <location>
        <begin position="201"/>
        <end position="574"/>
    </location>
</feature>
<evidence type="ECO:0000256" key="6">
    <source>
        <dbReference type="RuleBase" id="RU003435"/>
    </source>
</evidence>
<dbReference type="Pfam" id="PF01432">
    <property type="entry name" value="Peptidase_M3"/>
    <property type="match status" value="1"/>
</dbReference>
<keyword evidence="4 6" id="KW-0862">Zinc</keyword>
<dbReference type="Gene3D" id="1.20.140.70">
    <property type="entry name" value="Oligopeptidase f, N-terminal domain"/>
    <property type="match status" value="1"/>
</dbReference>
<evidence type="ECO:0000256" key="5">
    <source>
        <dbReference type="ARBA" id="ARBA00023049"/>
    </source>
</evidence>
<evidence type="ECO:0000256" key="1">
    <source>
        <dbReference type="ARBA" id="ARBA00022670"/>
    </source>
</evidence>
<feature type="domain" description="Oligopeptidase F N-terminal" evidence="8">
    <location>
        <begin position="118"/>
        <end position="186"/>
    </location>
</feature>
<dbReference type="SUPFAM" id="SSF55486">
    <property type="entry name" value="Metalloproteases ('zincins'), catalytic domain"/>
    <property type="match status" value="1"/>
</dbReference>
<comment type="similarity">
    <text evidence="6">Belongs to the peptidase M3 family.</text>
</comment>
<evidence type="ECO:0000256" key="3">
    <source>
        <dbReference type="ARBA" id="ARBA00022801"/>
    </source>
</evidence>